<sequence>MIRKLAAALALTLATAMPALADPVKFAVTDIEGLEALQQE</sequence>
<keyword evidence="1" id="KW-0732">Signal</keyword>
<feature type="signal peptide" evidence="1">
    <location>
        <begin position="1"/>
        <end position="21"/>
    </location>
</feature>
<organism evidence="2 3">
    <name type="scientific">Mycoplana ramosa</name>
    <name type="common">Mycoplana bullata</name>
    <dbReference type="NCBI Taxonomy" id="40837"/>
    <lineage>
        <taxon>Bacteria</taxon>
        <taxon>Pseudomonadati</taxon>
        <taxon>Pseudomonadota</taxon>
        <taxon>Alphaproteobacteria</taxon>
        <taxon>Hyphomicrobiales</taxon>
        <taxon>Rhizobiaceae</taxon>
        <taxon>Mycoplana</taxon>
    </lineage>
</organism>
<accession>A0ABW3YTX6</accession>
<keyword evidence="3" id="KW-1185">Reference proteome</keyword>
<dbReference type="EMBL" id="JBHTNF010000002">
    <property type="protein sequence ID" value="MFD1327291.1"/>
    <property type="molecule type" value="Genomic_DNA"/>
</dbReference>
<dbReference type="Proteomes" id="UP001597173">
    <property type="component" value="Unassembled WGS sequence"/>
</dbReference>
<name>A0ABW3YTX6_MYCRA</name>
<reference evidence="3" key="1">
    <citation type="journal article" date="2019" name="Int. J. Syst. Evol. Microbiol.">
        <title>The Global Catalogue of Microorganisms (GCM) 10K type strain sequencing project: providing services to taxonomists for standard genome sequencing and annotation.</title>
        <authorList>
            <consortium name="The Broad Institute Genomics Platform"/>
            <consortium name="The Broad Institute Genome Sequencing Center for Infectious Disease"/>
            <person name="Wu L."/>
            <person name="Ma J."/>
        </authorList>
    </citation>
    <scope>NUCLEOTIDE SEQUENCE [LARGE SCALE GENOMIC DNA]</scope>
    <source>
        <strain evidence="3">CCUG 55609</strain>
    </source>
</reference>
<evidence type="ECO:0000313" key="3">
    <source>
        <dbReference type="Proteomes" id="UP001597173"/>
    </source>
</evidence>
<dbReference type="RefSeq" id="WP_374834945.1">
    <property type="nucleotide sequence ID" value="NZ_JBHEEW010000001.1"/>
</dbReference>
<evidence type="ECO:0000256" key="1">
    <source>
        <dbReference type="SAM" id="SignalP"/>
    </source>
</evidence>
<proteinExistence type="predicted"/>
<feature type="chain" id="PRO_5047147946" evidence="1">
    <location>
        <begin position="22"/>
        <end position="40"/>
    </location>
</feature>
<protein>
    <submittedName>
        <fullName evidence="2">Uncharacterized protein</fullName>
    </submittedName>
</protein>
<evidence type="ECO:0000313" key="2">
    <source>
        <dbReference type="EMBL" id="MFD1327291.1"/>
    </source>
</evidence>
<gene>
    <name evidence="2" type="ORF">ACFQ33_05225</name>
</gene>
<comment type="caution">
    <text evidence="2">The sequence shown here is derived from an EMBL/GenBank/DDBJ whole genome shotgun (WGS) entry which is preliminary data.</text>
</comment>